<evidence type="ECO:0000313" key="2">
    <source>
        <dbReference type="Proteomes" id="UP001469553"/>
    </source>
</evidence>
<dbReference type="EMBL" id="JAHRIP010025104">
    <property type="protein sequence ID" value="MEQ2289839.1"/>
    <property type="molecule type" value="Genomic_DNA"/>
</dbReference>
<gene>
    <name evidence="1" type="ORF">AMECASPLE_037366</name>
</gene>
<organism evidence="1 2">
    <name type="scientific">Ameca splendens</name>
    <dbReference type="NCBI Taxonomy" id="208324"/>
    <lineage>
        <taxon>Eukaryota</taxon>
        <taxon>Metazoa</taxon>
        <taxon>Chordata</taxon>
        <taxon>Craniata</taxon>
        <taxon>Vertebrata</taxon>
        <taxon>Euteleostomi</taxon>
        <taxon>Actinopterygii</taxon>
        <taxon>Neopterygii</taxon>
        <taxon>Teleostei</taxon>
        <taxon>Neoteleostei</taxon>
        <taxon>Acanthomorphata</taxon>
        <taxon>Ovalentaria</taxon>
        <taxon>Atherinomorphae</taxon>
        <taxon>Cyprinodontiformes</taxon>
        <taxon>Goodeidae</taxon>
        <taxon>Ameca</taxon>
    </lineage>
</organism>
<sequence length="133" mass="14921">MSEEQNGDRAIEARGLLVQIDLRFVSLLETFTSVLGEIKYLSDVLQSPQLDLGTAVTLVDTLESYREGSLFNDIWDNTVTLTEQCNISAAPPGRQVRPSCLLEGHYLFTPVVQTQVSTEKVYSFQLLMCFSLR</sequence>
<name>A0ABV0Y7R5_9TELE</name>
<proteinExistence type="predicted"/>
<evidence type="ECO:0000313" key="1">
    <source>
        <dbReference type="EMBL" id="MEQ2289839.1"/>
    </source>
</evidence>
<accession>A0ABV0Y7R5</accession>
<dbReference type="Proteomes" id="UP001469553">
    <property type="component" value="Unassembled WGS sequence"/>
</dbReference>
<reference evidence="1 2" key="1">
    <citation type="submission" date="2021-06" db="EMBL/GenBank/DDBJ databases">
        <authorList>
            <person name="Palmer J.M."/>
        </authorList>
    </citation>
    <scope>NUCLEOTIDE SEQUENCE [LARGE SCALE GENOMIC DNA]</scope>
    <source>
        <strain evidence="1 2">AS_MEX2019</strain>
        <tissue evidence="1">Muscle</tissue>
    </source>
</reference>
<protein>
    <submittedName>
        <fullName evidence="1">Uncharacterized protein</fullName>
    </submittedName>
</protein>
<keyword evidence="2" id="KW-1185">Reference proteome</keyword>
<comment type="caution">
    <text evidence="1">The sequence shown here is derived from an EMBL/GenBank/DDBJ whole genome shotgun (WGS) entry which is preliminary data.</text>
</comment>